<feature type="region of interest" description="Disordered" evidence="6">
    <location>
        <begin position="284"/>
        <end position="334"/>
    </location>
</feature>
<protein>
    <submittedName>
        <fullName evidence="9">2-oxo acid dehydrogenase subunit E2</fullName>
    </submittedName>
</protein>
<dbReference type="InterPro" id="IPR001078">
    <property type="entry name" value="2-oxoacid_DH_actylTfrase"/>
</dbReference>
<dbReference type="PROSITE" id="PS50968">
    <property type="entry name" value="BIOTINYL_LIPOYL"/>
    <property type="match status" value="1"/>
</dbReference>
<dbReference type="RefSeq" id="WP_371160964.1">
    <property type="nucleotide sequence ID" value="NZ_JBEDNX010000004.1"/>
</dbReference>
<keyword evidence="10" id="KW-1185">Reference proteome</keyword>
<feature type="domain" description="Peripheral subunit-binding (PSBD)" evidence="8">
    <location>
        <begin position="145"/>
        <end position="182"/>
    </location>
</feature>
<dbReference type="PANTHER" id="PTHR43178:SF5">
    <property type="entry name" value="LIPOAMIDE ACYLTRANSFERASE COMPONENT OF BRANCHED-CHAIN ALPHA-KETO ACID DEHYDROGENASE COMPLEX, MITOCHONDRIAL"/>
    <property type="match status" value="1"/>
</dbReference>
<dbReference type="PANTHER" id="PTHR43178">
    <property type="entry name" value="DIHYDROLIPOAMIDE ACETYLTRANSFERASE COMPONENT OF PYRUVATE DEHYDROGENASE COMPLEX"/>
    <property type="match status" value="1"/>
</dbReference>
<keyword evidence="3" id="KW-0808">Transferase</keyword>
<evidence type="ECO:0000256" key="2">
    <source>
        <dbReference type="ARBA" id="ARBA00007317"/>
    </source>
</evidence>
<dbReference type="SUPFAM" id="SSF51230">
    <property type="entry name" value="Single hybrid motif"/>
    <property type="match status" value="1"/>
</dbReference>
<dbReference type="InterPro" id="IPR000089">
    <property type="entry name" value="Biotin_lipoyl"/>
</dbReference>
<dbReference type="Pfam" id="PF02817">
    <property type="entry name" value="E3_binding"/>
    <property type="match status" value="1"/>
</dbReference>
<dbReference type="Pfam" id="PF00198">
    <property type="entry name" value="2-oxoacid_dh"/>
    <property type="match status" value="1"/>
</dbReference>
<proteinExistence type="inferred from homology"/>
<comment type="caution">
    <text evidence="9">The sequence shown here is derived from an EMBL/GenBank/DDBJ whole genome shotgun (WGS) entry which is preliminary data.</text>
</comment>
<keyword evidence="5" id="KW-0012">Acyltransferase</keyword>
<evidence type="ECO:0000256" key="6">
    <source>
        <dbReference type="SAM" id="MobiDB-lite"/>
    </source>
</evidence>
<sequence>MTVEEFKLPDVGEGVAEGELVSWLVAPGDRVEEDQPVAEVETDKALVEVPSSYDGVVEELFAEEGEMVPVGDVIISFRVDEDGDAEAAAGDDAGTEAEPEPADDPSSEPAAEEPDAEPEPADDPSSEPAAEEPDAEPDTPSGRTFAPPSARRLARELGVDVAAVEGSGPGGRVSESDVRAHADGDAGSTDADDAPEPRPAPTPTDTGSGDRKAAVSKRNGDGATASAGSAAGGPEPTGRDTTLATPATRKAARERGVDLDDVPTDETRDGEAFVTAEAVNAYADALESTAEPAPEPEPVDLDAGGEAAATPADAAAAAGASATDASGSGDETVPYRGVRRTIGKQMERSKYTAPHVTHHDTAEVDPLVEAREQLKPKAEASDVKLTYMPFVMKAIVAGLKKYPYLNSELREDDEEIVLKSEYNLGIAVATDAGLMVPVVDNVDEKGLFELADEVNDLAARARERKLKPAEMNGGTFSITNFGAIGGEYATPIINYPETAILGLGAIEERPVVRERDGASEVVPAPTLPLSLSIDHRVVDGAVAAEFANTVMEHLENPLLLLNE</sequence>
<comment type="cofactor">
    <cofactor evidence="1">
        <name>(R)-lipoate</name>
        <dbReference type="ChEBI" id="CHEBI:83088"/>
    </cofactor>
</comment>
<name>A0ABD5M328_9EURY</name>
<evidence type="ECO:0000259" key="8">
    <source>
        <dbReference type="PROSITE" id="PS51826"/>
    </source>
</evidence>
<dbReference type="SUPFAM" id="SSF52777">
    <property type="entry name" value="CoA-dependent acyltransferases"/>
    <property type="match status" value="1"/>
</dbReference>
<dbReference type="Gene3D" id="3.30.559.10">
    <property type="entry name" value="Chloramphenicol acetyltransferase-like domain"/>
    <property type="match status" value="1"/>
</dbReference>
<evidence type="ECO:0000256" key="3">
    <source>
        <dbReference type="ARBA" id="ARBA00022679"/>
    </source>
</evidence>
<evidence type="ECO:0000256" key="5">
    <source>
        <dbReference type="ARBA" id="ARBA00023315"/>
    </source>
</evidence>
<organism evidence="9 10">
    <name type="scientific">Halorubrum miltondacostae</name>
    <dbReference type="NCBI Taxonomy" id="3076378"/>
    <lineage>
        <taxon>Archaea</taxon>
        <taxon>Methanobacteriati</taxon>
        <taxon>Methanobacteriota</taxon>
        <taxon>Stenosarchaea group</taxon>
        <taxon>Halobacteria</taxon>
        <taxon>Halobacteriales</taxon>
        <taxon>Haloferacaceae</taxon>
        <taxon>Halorubrum</taxon>
    </lineage>
</organism>
<feature type="compositionally biased region" description="Basic and acidic residues" evidence="6">
    <location>
        <begin position="174"/>
        <end position="184"/>
    </location>
</feature>
<dbReference type="InterPro" id="IPR023213">
    <property type="entry name" value="CAT-like_dom_sf"/>
</dbReference>
<dbReference type="InterPro" id="IPR004167">
    <property type="entry name" value="PSBD"/>
</dbReference>
<dbReference type="GO" id="GO:0016746">
    <property type="term" value="F:acyltransferase activity"/>
    <property type="evidence" value="ECO:0007669"/>
    <property type="project" value="UniProtKB-KW"/>
</dbReference>
<dbReference type="AlphaFoldDB" id="A0ABD5M328"/>
<feature type="compositionally biased region" description="Low complexity" evidence="6">
    <location>
        <begin position="302"/>
        <end position="331"/>
    </location>
</feature>
<feature type="compositionally biased region" description="Low complexity" evidence="6">
    <location>
        <begin position="222"/>
        <end position="236"/>
    </location>
</feature>
<dbReference type="InterPro" id="IPR011053">
    <property type="entry name" value="Single_hybrid_motif"/>
</dbReference>
<feature type="region of interest" description="Disordered" evidence="6">
    <location>
        <begin position="79"/>
        <end position="272"/>
    </location>
</feature>
<dbReference type="SUPFAM" id="SSF47005">
    <property type="entry name" value="Peripheral subunit-binding domain of 2-oxo acid dehydrogenase complex"/>
    <property type="match status" value="1"/>
</dbReference>
<feature type="domain" description="Lipoyl-binding" evidence="7">
    <location>
        <begin position="3"/>
        <end position="78"/>
    </location>
</feature>
<dbReference type="FunFam" id="3.30.559.10:FF:000007">
    <property type="entry name" value="Dihydrolipoamide acetyltransferase component of pyruvate dehydrogenase complex"/>
    <property type="match status" value="1"/>
</dbReference>
<dbReference type="CDD" id="cd06849">
    <property type="entry name" value="lipoyl_domain"/>
    <property type="match status" value="1"/>
</dbReference>
<gene>
    <name evidence="9" type="ORF">ABNG04_06110</name>
</gene>
<dbReference type="Gene3D" id="4.10.320.10">
    <property type="entry name" value="E3-binding domain"/>
    <property type="match status" value="2"/>
</dbReference>
<evidence type="ECO:0000256" key="1">
    <source>
        <dbReference type="ARBA" id="ARBA00001938"/>
    </source>
</evidence>
<comment type="similarity">
    <text evidence="2">Belongs to the 2-oxoacid dehydrogenase family.</text>
</comment>
<dbReference type="EMBL" id="JBEDNY010000002">
    <property type="protein sequence ID" value="MEZ3163448.1"/>
    <property type="molecule type" value="Genomic_DNA"/>
</dbReference>
<feature type="compositionally biased region" description="Acidic residues" evidence="6">
    <location>
        <begin position="93"/>
        <end position="137"/>
    </location>
</feature>
<dbReference type="InterPro" id="IPR050743">
    <property type="entry name" value="2-oxoacid_DH_E2_comp"/>
</dbReference>
<keyword evidence="4" id="KW-0450">Lipoyl</keyword>
<dbReference type="PROSITE" id="PS51826">
    <property type="entry name" value="PSBD"/>
    <property type="match status" value="1"/>
</dbReference>
<evidence type="ECO:0000313" key="9">
    <source>
        <dbReference type="EMBL" id="MEZ3163448.1"/>
    </source>
</evidence>
<evidence type="ECO:0000256" key="4">
    <source>
        <dbReference type="ARBA" id="ARBA00022823"/>
    </source>
</evidence>
<dbReference type="InterPro" id="IPR036625">
    <property type="entry name" value="E3-bd_dom_sf"/>
</dbReference>
<dbReference type="Proteomes" id="UP001567572">
    <property type="component" value="Unassembled WGS sequence"/>
</dbReference>
<accession>A0ABD5M328</accession>
<reference evidence="9 10" key="1">
    <citation type="submission" date="2024-06" db="EMBL/GenBank/DDBJ databases">
        <title>Halorubrum miltondacostae sp. nov., a potential PHA producer isolated from an inland solar saltern in Rio Maior, Portugal.</title>
        <authorList>
            <person name="Albuquerque L."/>
            <person name="Viver T."/>
            <person name="Barroso C."/>
            <person name="Claudino R."/>
            <person name="Galvan M."/>
            <person name="Simoes G."/>
            <person name="Lobo Da Cunha A."/>
            <person name="Egas C."/>
        </authorList>
    </citation>
    <scope>NUCLEOTIDE SEQUENCE [LARGE SCALE GENOMIC DNA]</scope>
    <source>
        <strain evidence="9 10">RMP-11</strain>
    </source>
</reference>
<evidence type="ECO:0000313" key="10">
    <source>
        <dbReference type="Proteomes" id="UP001567572"/>
    </source>
</evidence>
<evidence type="ECO:0000259" key="7">
    <source>
        <dbReference type="PROSITE" id="PS50968"/>
    </source>
</evidence>
<dbReference type="Pfam" id="PF00364">
    <property type="entry name" value="Biotin_lipoyl"/>
    <property type="match status" value="1"/>
</dbReference>
<dbReference type="Gene3D" id="2.40.50.100">
    <property type="match status" value="1"/>
</dbReference>